<proteinExistence type="predicted"/>
<dbReference type="Proteomes" id="UP000217083">
    <property type="component" value="Unassembled WGS sequence"/>
</dbReference>
<keyword evidence="2" id="KW-1185">Reference proteome</keyword>
<organism evidence="1 2">
    <name type="scientific">Lottiidibacillus patelloidae</name>
    <dbReference type="NCBI Taxonomy" id="2670334"/>
    <lineage>
        <taxon>Bacteria</taxon>
        <taxon>Bacillati</taxon>
        <taxon>Bacillota</taxon>
        <taxon>Bacilli</taxon>
        <taxon>Bacillales</taxon>
        <taxon>Bacillaceae</taxon>
        <taxon>Lottiidibacillus</taxon>
    </lineage>
</organism>
<evidence type="ECO:0000313" key="1">
    <source>
        <dbReference type="EMBL" id="OZM56953.1"/>
    </source>
</evidence>
<accession>A0A263BTA8</accession>
<reference evidence="2" key="1">
    <citation type="submission" date="2017-08" db="EMBL/GenBank/DDBJ databases">
        <authorList>
            <person name="Huang Z."/>
        </authorList>
    </citation>
    <scope>NUCLEOTIDE SEQUENCE [LARGE SCALE GENOMIC DNA]</scope>
    <source>
        <strain evidence="2">SA5d-4</strain>
    </source>
</reference>
<dbReference type="EMBL" id="NPIA01000004">
    <property type="protein sequence ID" value="OZM56953.1"/>
    <property type="molecule type" value="Genomic_DNA"/>
</dbReference>
<protein>
    <submittedName>
        <fullName evidence="1">Uncharacterized protein</fullName>
    </submittedName>
</protein>
<dbReference type="AlphaFoldDB" id="A0A263BTA8"/>
<comment type="caution">
    <text evidence="1">The sequence shown here is derived from an EMBL/GenBank/DDBJ whole genome shotgun (WGS) entry which is preliminary data.</text>
</comment>
<reference evidence="1 2" key="2">
    <citation type="submission" date="2017-09" db="EMBL/GenBank/DDBJ databases">
        <title>Bacillus patelloidae sp. nov., isolated from the intestinal tract of a marine limpet.</title>
        <authorList>
            <person name="Liu R."/>
            <person name="Dong C."/>
            <person name="Shao Z."/>
        </authorList>
    </citation>
    <scope>NUCLEOTIDE SEQUENCE [LARGE SCALE GENOMIC DNA]</scope>
    <source>
        <strain evidence="1 2">SA5d-4</strain>
    </source>
</reference>
<gene>
    <name evidence="1" type="ORF">CIB95_09285</name>
</gene>
<evidence type="ECO:0000313" key="2">
    <source>
        <dbReference type="Proteomes" id="UP000217083"/>
    </source>
</evidence>
<name>A0A263BTA8_9BACI</name>
<sequence length="75" mass="8890">MHHKLFDRGVFTLSDSQVFLVAEEAHGSNGFNEWLMKYHGHQIRKPIHPDYQPNKIFLGWHVREVFKGPERYVVS</sequence>